<dbReference type="Proteomes" id="UP001215598">
    <property type="component" value="Unassembled WGS sequence"/>
</dbReference>
<evidence type="ECO:0000313" key="2">
    <source>
        <dbReference type="Proteomes" id="UP001215598"/>
    </source>
</evidence>
<evidence type="ECO:0008006" key="3">
    <source>
        <dbReference type="Google" id="ProtNLM"/>
    </source>
</evidence>
<organism evidence="1 2">
    <name type="scientific">Mycena metata</name>
    <dbReference type="NCBI Taxonomy" id="1033252"/>
    <lineage>
        <taxon>Eukaryota</taxon>
        <taxon>Fungi</taxon>
        <taxon>Dikarya</taxon>
        <taxon>Basidiomycota</taxon>
        <taxon>Agaricomycotina</taxon>
        <taxon>Agaricomycetes</taxon>
        <taxon>Agaricomycetidae</taxon>
        <taxon>Agaricales</taxon>
        <taxon>Marasmiineae</taxon>
        <taxon>Mycenaceae</taxon>
        <taxon>Mycena</taxon>
    </lineage>
</organism>
<proteinExistence type="predicted"/>
<protein>
    <recommendedName>
        <fullName evidence="3">F-box domain-containing protein</fullName>
    </recommendedName>
</protein>
<sequence length="436" mass="49729">MCAQVALKLKGIEKKGEAANKRLGTVSTKKKSLLRQREKLHRQDAALQPPLTLELFRAAPIRRVPADVLVEIFMAMKSERIERVGNVIPVISRVCGEWRAVALDHPALWASFAFSLRETDDRVVSRLKLYLERSKTVPLTIEVDARTRPTDYYSVARAIDLMAAHSERIRGLRLKGNKWDYIGDHKRRQESEAYMPQSLMRSHRISVSEIRSLYLQRDAAYFDLPKFENLTSLTFKLLPEGWKGGWANKHAVFPKLSCWKLTFVDATPPPNKLFDYYTMPALETLEITSLSHPDGLAECIRRSECRLKCFVLRKCRVRTTDLLSIFELSPILATFKLVDGNSSAVADETFEALSVDPGRSCMLPRLTHLRIDGTYAFRDETLVQMLESRRATSLIAKLSLRDRVVEDAEINRLRALTRVHVFLACLDATTKLVTVE</sequence>
<reference evidence="1" key="1">
    <citation type="submission" date="2023-03" db="EMBL/GenBank/DDBJ databases">
        <title>Massive genome expansion in bonnet fungi (Mycena s.s.) driven by repeated elements and novel gene families across ecological guilds.</title>
        <authorList>
            <consortium name="Lawrence Berkeley National Laboratory"/>
            <person name="Harder C.B."/>
            <person name="Miyauchi S."/>
            <person name="Viragh M."/>
            <person name="Kuo A."/>
            <person name="Thoen E."/>
            <person name="Andreopoulos B."/>
            <person name="Lu D."/>
            <person name="Skrede I."/>
            <person name="Drula E."/>
            <person name="Henrissat B."/>
            <person name="Morin E."/>
            <person name="Kohler A."/>
            <person name="Barry K."/>
            <person name="LaButti K."/>
            <person name="Morin E."/>
            <person name="Salamov A."/>
            <person name="Lipzen A."/>
            <person name="Mereny Z."/>
            <person name="Hegedus B."/>
            <person name="Baldrian P."/>
            <person name="Stursova M."/>
            <person name="Weitz H."/>
            <person name="Taylor A."/>
            <person name="Grigoriev I.V."/>
            <person name="Nagy L.G."/>
            <person name="Martin F."/>
            <person name="Kauserud H."/>
        </authorList>
    </citation>
    <scope>NUCLEOTIDE SEQUENCE</scope>
    <source>
        <strain evidence="1">CBHHK182m</strain>
    </source>
</reference>
<dbReference type="EMBL" id="JARKIB010000008">
    <property type="protein sequence ID" value="KAJ7777166.1"/>
    <property type="molecule type" value="Genomic_DNA"/>
</dbReference>
<dbReference type="InterPro" id="IPR032675">
    <property type="entry name" value="LRR_dom_sf"/>
</dbReference>
<dbReference type="AlphaFoldDB" id="A0AAD7K4U7"/>
<comment type="caution">
    <text evidence="1">The sequence shown here is derived from an EMBL/GenBank/DDBJ whole genome shotgun (WGS) entry which is preliminary data.</text>
</comment>
<keyword evidence="2" id="KW-1185">Reference proteome</keyword>
<evidence type="ECO:0000313" key="1">
    <source>
        <dbReference type="EMBL" id="KAJ7777166.1"/>
    </source>
</evidence>
<dbReference type="Gene3D" id="3.80.10.10">
    <property type="entry name" value="Ribonuclease Inhibitor"/>
    <property type="match status" value="1"/>
</dbReference>
<name>A0AAD7K4U7_9AGAR</name>
<gene>
    <name evidence="1" type="ORF">B0H16DRAFT_1406708</name>
</gene>
<accession>A0AAD7K4U7</accession>